<evidence type="ECO:0000256" key="2">
    <source>
        <dbReference type="ARBA" id="ARBA00022448"/>
    </source>
</evidence>
<evidence type="ECO:0000256" key="6">
    <source>
        <dbReference type="ARBA" id="ARBA00023065"/>
    </source>
</evidence>
<evidence type="ECO:0000313" key="11">
    <source>
        <dbReference type="EMBL" id="NBN78994.1"/>
    </source>
</evidence>
<gene>
    <name evidence="11" type="ORF">GWI72_12015</name>
</gene>
<dbReference type="EMBL" id="JAABLQ010000001">
    <property type="protein sequence ID" value="NBN78994.1"/>
    <property type="molecule type" value="Genomic_DNA"/>
</dbReference>
<sequence>MKGIKLLAALGLAAATAGTSGAMAADLPVAPEPVDYVRVCDAFGTGFFYIPGTETCLRISGRVRAEYRFNDFGDRPNAWNRASNGTSTRARGVVRFDARTNTEYGLVRSYIDLYLQRDSAAGTFTELDNAFIQFGNFTFGRTQSMYDFWTGYSYGNYHTQYTDYRNWMAAYTAALGNGISATVSIEDGTTRRWSLVGGGDAYSGHRLPDLVANLRIEQGWGSAQIMGALHDVRYAAANTKGDVGFAIGAGIQLNVPVFGATDNFAIQAMYGDGASGYVLDSWSGLVTATDATFAGGRSHTTKAWSIGAGFLHNFSDQLEGSIEGGYASMDAFGRANDFTQWGGNLNLIWKPVAGLGIGGELAYRMHDLNRASGVRDADEMAVTLRVERNF</sequence>
<dbReference type="GO" id="GO:0006811">
    <property type="term" value="P:monoatomic ion transport"/>
    <property type="evidence" value="ECO:0007669"/>
    <property type="project" value="UniProtKB-KW"/>
</dbReference>
<keyword evidence="4 10" id="KW-0812">Transmembrane</keyword>
<keyword evidence="3 10" id="KW-1134">Transmembrane beta strand</keyword>
<reference evidence="12" key="1">
    <citation type="submission" date="2020-01" db="EMBL/GenBank/DDBJ databases">
        <authorList>
            <person name="Fang Y."/>
            <person name="Sun R."/>
            <person name="Nie L."/>
            <person name="He J."/>
            <person name="Hao L."/>
            <person name="Wang L."/>
            <person name="Su S."/>
            <person name="Lv E."/>
            <person name="Zhang Z."/>
            <person name="Xie R."/>
            <person name="Liu H."/>
        </authorList>
    </citation>
    <scope>NUCLEOTIDE SEQUENCE [LARGE SCALE GENOMIC DNA]</scope>
    <source>
        <strain evidence="12">XCT-53</strain>
    </source>
</reference>
<comment type="subcellular location">
    <subcellularLocation>
        <location evidence="10">Cell outer membrane</location>
        <topology evidence="10">Multi-pass membrane protein</topology>
    </subcellularLocation>
</comment>
<evidence type="ECO:0000313" key="12">
    <source>
        <dbReference type="Proteomes" id="UP000586722"/>
    </source>
</evidence>
<dbReference type="Pfam" id="PF02530">
    <property type="entry name" value="Porin_2"/>
    <property type="match status" value="1"/>
</dbReference>
<name>A0A7X5F3U7_9HYPH</name>
<evidence type="ECO:0000256" key="1">
    <source>
        <dbReference type="ARBA" id="ARBA00009521"/>
    </source>
</evidence>
<proteinExistence type="inferred from homology"/>
<keyword evidence="5 10" id="KW-0732">Signal</keyword>
<evidence type="ECO:0000256" key="5">
    <source>
        <dbReference type="ARBA" id="ARBA00022729"/>
    </source>
</evidence>
<dbReference type="SUPFAM" id="SSF56935">
    <property type="entry name" value="Porins"/>
    <property type="match status" value="1"/>
</dbReference>
<keyword evidence="6 10" id="KW-0406">Ion transport</keyword>
<dbReference type="AlphaFoldDB" id="A0A7X5F3U7"/>
<dbReference type="GO" id="GO:0046930">
    <property type="term" value="C:pore complex"/>
    <property type="evidence" value="ECO:0007669"/>
    <property type="project" value="UniProtKB-KW"/>
</dbReference>
<dbReference type="GO" id="GO:0009279">
    <property type="term" value="C:cell outer membrane"/>
    <property type="evidence" value="ECO:0007669"/>
    <property type="project" value="UniProtKB-SubCell"/>
</dbReference>
<dbReference type="GO" id="GO:0015288">
    <property type="term" value="F:porin activity"/>
    <property type="evidence" value="ECO:0007669"/>
    <property type="project" value="UniProtKB-KW"/>
</dbReference>
<keyword evidence="2 10" id="KW-0813">Transport</keyword>
<evidence type="ECO:0000256" key="9">
    <source>
        <dbReference type="ARBA" id="ARBA00023237"/>
    </source>
</evidence>
<keyword evidence="8 10" id="KW-0472">Membrane</keyword>
<dbReference type="RefSeq" id="WP_161676443.1">
    <property type="nucleotide sequence ID" value="NZ_JAABLP010000003.1"/>
</dbReference>
<comment type="domain">
    <text evidence="10">Consists of 16-stranded beta-barrel sheets, with large surface-exposed loops, that form a transmembrane pore at the center of each barrel. The pore is partially ocluded by a peptide loop that folds into the pore lumen.</text>
</comment>
<dbReference type="InterPro" id="IPR003684">
    <property type="entry name" value="Porin_alphabac"/>
</dbReference>
<keyword evidence="9 10" id="KW-0998">Cell outer membrane</keyword>
<evidence type="ECO:0000256" key="10">
    <source>
        <dbReference type="RuleBase" id="RU364005"/>
    </source>
</evidence>
<dbReference type="Proteomes" id="UP000586722">
    <property type="component" value="Unassembled WGS sequence"/>
</dbReference>
<comment type="function">
    <text evidence="10">Forms passive diffusion pores that allow small molecular weight hydrophilic materials across the outer membrane.</text>
</comment>
<comment type="caution">
    <text evidence="11">The sequence shown here is derived from an EMBL/GenBank/DDBJ whole genome shotgun (WGS) entry which is preliminary data.</text>
</comment>
<evidence type="ECO:0000256" key="7">
    <source>
        <dbReference type="ARBA" id="ARBA00023114"/>
    </source>
</evidence>
<feature type="signal peptide" evidence="10">
    <location>
        <begin position="1"/>
        <end position="24"/>
    </location>
</feature>
<organism evidence="11 12">
    <name type="scientific">Pannonibacter tanglangensis</name>
    <dbReference type="NCBI Taxonomy" id="2750084"/>
    <lineage>
        <taxon>Bacteria</taxon>
        <taxon>Pseudomonadati</taxon>
        <taxon>Pseudomonadota</taxon>
        <taxon>Alphaproteobacteria</taxon>
        <taxon>Hyphomicrobiales</taxon>
        <taxon>Stappiaceae</taxon>
        <taxon>Pannonibacter</taxon>
    </lineage>
</organism>
<feature type="chain" id="PRO_5047551030" description="Porin" evidence="10">
    <location>
        <begin position="25"/>
        <end position="390"/>
    </location>
</feature>
<evidence type="ECO:0000256" key="8">
    <source>
        <dbReference type="ARBA" id="ARBA00023136"/>
    </source>
</evidence>
<accession>A0A7X5F3U7</accession>
<keyword evidence="7 10" id="KW-0626">Porin</keyword>
<keyword evidence="12" id="KW-1185">Reference proteome</keyword>
<evidence type="ECO:0000256" key="3">
    <source>
        <dbReference type="ARBA" id="ARBA00022452"/>
    </source>
</evidence>
<comment type="similarity">
    <text evidence="1 10">Belongs to the alphaproteobacteria porin family.</text>
</comment>
<evidence type="ECO:0000256" key="4">
    <source>
        <dbReference type="ARBA" id="ARBA00022692"/>
    </source>
</evidence>
<protein>
    <recommendedName>
        <fullName evidence="10">Porin</fullName>
    </recommendedName>
</protein>